<proteinExistence type="predicted"/>
<dbReference type="KEGG" id="uli:ETAA1_53360"/>
<evidence type="ECO:0000313" key="2">
    <source>
        <dbReference type="EMBL" id="QDU23337.1"/>
    </source>
</evidence>
<reference evidence="2 3" key="1">
    <citation type="submission" date="2019-02" db="EMBL/GenBank/DDBJ databases">
        <title>Deep-cultivation of Planctomycetes and their phenomic and genomic characterization uncovers novel biology.</title>
        <authorList>
            <person name="Wiegand S."/>
            <person name="Jogler M."/>
            <person name="Boedeker C."/>
            <person name="Pinto D."/>
            <person name="Vollmers J."/>
            <person name="Rivas-Marin E."/>
            <person name="Kohn T."/>
            <person name="Peeters S.H."/>
            <person name="Heuer A."/>
            <person name="Rast P."/>
            <person name="Oberbeckmann S."/>
            <person name="Bunk B."/>
            <person name="Jeske O."/>
            <person name="Meyerdierks A."/>
            <person name="Storesund J.E."/>
            <person name="Kallscheuer N."/>
            <person name="Luecker S."/>
            <person name="Lage O.M."/>
            <person name="Pohl T."/>
            <person name="Merkel B.J."/>
            <person name="Hornburger P."/>
            <person name="Mueller R.-W."/>
            <person name="Bruemmer F."/>
            <person name="Labrenz M."/>
            <person name="Spormann A.M."/>
            <person name="Op den Camp H."/>
            <person name="Overmann J."/>
            <person name="Amann R."/>
            <person name="Jetten M.S.M."/>
            <person name="Mascher T."/>
            <person name="Medema M.H."/>
            <person name="Devos D.P."/>
            <person name="Kaster A.-K."/>
            <person name="Ovreas L."/>
            <person name="Rohde M."/>
            <person name="Galperin M.Y."/>
            <person name="Jogler C."/>
        </authorList>
    </citation>
    <scope>NUCLEOTIDE SEQUENCE [LARGE SCALE GENOMIC DNA]</scope>
    <source>
        <strain evidence="2 3">ETA_A1</strain>
    </source>
</reference>
<dbReference type="Proteomes" id="UP000319576">
    <property type="component" value="Chromosome"/>
</dbReference>
<dbReference type="AlphaFoldDB" id="A0A517Y0R1"/>
<dbReference type="PANTHER" id="PTHR40394:SF2">
    <property type="entry name" value="QUINOL:CYTOCHROME C OXIDOREDUCTASE MEMBRANE PROTEIN"/>
    <property type="match status" value="1"/>
</dbReference>
<evidence type="ECO:0000256" key="1">
    <source>
        <dbReference type="SAM" id="Phobius"/>
    </source>
</evidence>
<dbReference type="InterPro" id="IPR021776">
    <property type="entry name" value="ActD"/>
</dbReference>
<feature type="transmembrane region" description="Helical" evidence="1">
    <location>
        <begin position="119"/>
        <end position="146"/>
    </location>
</feature>
<dbReference type="RefSeq" id="WP_238389306.1">
    <property type="nucleotide sequence ID" value="NZ_CP036273.1"/>
</dbReference>
<protein>
    <recommendedName>
        <fullName evidence="4">DUF3341 domain-containing protein</fullName>
    </recommendedName>
</protein>
<feature type="transmembrane region" description="Helical" evidence="1">
    <location>
        <begin position="80"/>
        <end position="99"/>
    </location>
</feature>
<dbReference type="PANTHER" id="PTHR40394">
    <property type="entry name" value="LIPOPROTEIN-RELATED"/>
    <property type="match status" value="1"/>
</dbReference>
<keyword evidence="1" id="KW-0472">Membrane</keyword>
<keyword evidence="1" id="KW-1133">Transmembrane helix</keyword>
<accession>A0A517Y0R1</accession>
<keyword evidence="1" id="KW-0812">Transmembrane</keyword>
<name>A0A517Y0R1_9BACT</name>
<dbReference type="Pfam" id="PF11821">
    <property type="entry name" value="ActD"/>
    <property type="match status" value="1"/>
</dbReference>
<dbReference type="EMBL" id="CP036273">
    <property type="protein sequence ID" value="QDU23337.1"/>
    <property type="molecule type" value="Genomic_DNA"/>
</dbReference>
<sequence>MNVDIPTIVPMVDTTVVPHGPDPDAPKPFAVLAGFATADDLVVATRKAVAAGYTRLDTHTPYPVAETADAIGYPKSEMGAVMLIGGLTGAFAGFFMQYWNNAYGYSLNIGGRPYMSWPSFVPIAFEMMVLTAALSGFFGLMALCGLPRLNHPLFNSTAFDRFSRDQFFLSIEAVDPKYDSAATLAFAATLNPVSVEEVME</sequence>
<keyword evidence="3" id="KW-1185">Reference proteome</keyword>
<organism evidence="2 3">
    <name type="scientific">Urbifossiella limnaea</name>
    <dbReference type="NCBI Taxonomy" id="2528023"/>
    <lineage>
        <taxon>Bacteria</taxon>
        <taxon>Pseudomonadati</taxon>
        <taxon>Planctomycetota</taxon>
        <taxon>Planctomycetia</taxon>
        <taxon>Gemmatales</taxon>
        <taxon>Gemmataceae</taxon>
        <taxon>Urbifossiella</taxon>
    </lineage>
</organism>
<gene>
    <name evidence="2" type="ORF">ETAA1_53360</name>
</gene>
<evidence type="ECO:0008006" key="4">
    <source>
        <dbReference type="Google" id="ProtNLM"/>
    </source>
</evidence>
<evidence type="ECO:0000313" key="3">
    <source>
        <dbReference type="Proteomes" id="UP000319576"/>
    </source>
</evidence>